<keyword evidence="1" id="KW-0812">Transmembrane</keyword>
<proteinExistence type="predicted"/>
<reference evidence="2 3" key="1">
    <citation type="submission" date="2018-08" db="EMBL/GenBank/DDBJ databases">
        <title>A genome reference for cultivated species of the human gut microbiota.</title>
        <authorList>
            <person name="Zou Y."/>
            <person name="Xue W."/>
            <person name="Luo G."/>
        </authorList>
    </citation>
    <scope>NUCLEOTIDE SEQUENCE [LARGE SCALE GENOMIC DNA]</scope>
    <source>
        <strain evidence="2 3">OM02-6</strain>
    </source>
</reference>
<name>A0A3E5FQ86_9FIRM</name>
<feature type="transmembrane region" description="Helical" evidence="1">
    <location>
        <begin position="188"/>
        <end position="209"/>
    </location>
</feature>
<feature type="transmembrane region" description="Helical" evidence="1">
    <location>
        <begin position="430"/>
        <end position="447"/>
    </location>
</feature>
<evidence type="ECO:0000313" key="3">
    <source>
        <dbReference type="Proteomes" id="UP000261087"/>
    </source>
</evidence>
<gene>
    <name evidence="2" type="ORF">DXB31_09125</name>
</gene>
<feature type="transmembrane region" description="Helical" evidence="1">
    <location>
        <begin position="38"/>
        <end position="57"/>
    </location>
</feature>
<dbReference type="RefSeq" id="WP_117605182.1">
    <property type="nucleotide sequence ID" value="NZ_JBKTYH010000008.1"/>
</dbReference>
<keyword evidence="1" id="KW-1133">Transmembrane helix</keyword>
<feature type="transmembrane region" description="Helical" evidence="1">
    <location>
        <begin position="333"/>
        <end position="350"/>
    </location>
</feature>
<dbReference type="Proteomes" id="UP000261087">
    <property type="component" value="Unassembled WGS sequence"/>
</dbReference>
<feature type="transmembrane region" description="Helical" evidence="1">
    <location>
        <begin position="393"/>
        <end position="410"/>
    </location>
</feature>
<feature type="transmembrane region" description="Helical" evidence="1">
    <location>
        <begin position="6"/>
        <end position="26"/>
    </location>
</feature>
<feature type="transmembrane region" description="Helical" evidence="1">
    <location>
        <begin position="221"/>
        <end position="240"/>
    </location>
</feature>
<sequence length="641" mass="73884">MYDYCISTVFFSLLIIFFYCLGSVIVSEKNSIPYRFICGYLFYSFIIAIGGIIIQLLNLSWYLFFGYTILTVIALLIFIVYRSKKEKIRLFPIGVKEFLKKYWFLFIISGILIVISLAYSEWIWLNNCLDDGFYLNKIATLPYIENPFTTNASTGLVEIQNGFNSYIVNTGELEMSVYVFLLQVTPTVFTRVFLSGYNYFLFACCIYAFAEKIIKSTSIKCSENTIQYIASIILLFGFSWNFMEVKEILYVQDSWQFNTAMYYASSIVRTMGILIILVHFIENNKISIRDILLVILISVVLVSKSTIALPIIFVTCVSYLVVNFLFDDKYLKKILSIIILVLIGIIGLIIGGNDYIEELVRNLFLKNMKFYLVIGCLIIIALSFTFKSKVINKVNLIMLIILFLMESPIINNLFEKLSVYDFVAARASTTYMYTFVIVAMIYVYLFINKFKYSKKIIIPIYLVATMMLSLVSLYSYNNYNGKLLTSYKIMYNNRKIIPDSTIMLGNKLSDLADDVEEEINMIMPEGVMVDGHLHSIAIIIRSFAPEIRSISAIGRFKVSEGNDFSNFTSDDQAKLDAFITNPTKENKHNLKILLEEYPINCIVLPMAEDNEYLYEIGFDSYTKFSDIEGNISYNIYYRALQ</sequence>
<feature type="transmembrane region" description="Helical" evidence="1">
    <location>
        <begin position="102"/>
        <end position="125"/>
    </location>
</feature>
<feature type="transmembrane region" description="Helical" evidence="1">
    <location>
        <begin position="456"/>
        <end position="476"/>
    </location>
</feature>
<feature type="transmembrane region" description="Helical" evidence="1">
    <location>
        <begin position="260"/>
        <end position="281"/>
    </location>
</feature>
<comment type="caution">
    <text evidence="2">The sequence shown here is derived from an EMBL/GenBank/DDBJ whole genome shotgun (WGS) entry which is preliminary data.</text>
</comment>
<feature type="transmembrane region" description="Helical" evidence="1">
    <location>
        <begin position="63"/>
        <end position="81"/>
    </location>
</feature>
<evidence type="ECO:0000256" key="1">
    <source>
        <dbReference type="SAM" id="Phobius"/>
    </source>
</evidence>
<evidence type="ECO:0000313" key="2">
    <source>
        <dbReference type="EMBL" id="RGO08066.1"/>
    </source>
</evidence>
<dbReference type="EMBL" id="QSVF01000024">
    <property type="protein sequence ID" value="RGO08066.1"/>
    <property type="molecule type" value="Genomic_DNA"/>
</dbReference>
<protein>
    <submittedName>
        <fullName evidence="2">Uncharacterized protein</fullName>
    </submittedName>
</protein>
<keyword evidence="1" id="KW-0472">Membrane</keyword>
<accession>A0A3E5FQ86</accession>
<dbReference type="AlphaFoldDB" id="A0A3E5FQ86"/>
<feature type="transmembrane region" description="Helical" evidence="1">
    <location>
        <begin position="370"/>
        <end position="386"/>
    </location>
</feature>
<organism evidence="2 3">
    <name type="scientific">Thomasclavelia spiroformis</name>
    <dbReference type="NCBI Taxonomy" id="29348"/>
    <lineage>
        <taxon>Bacteria</taxon>
        <taxon>Bacillati</taxon>
        <taxon>Bacillota</taxon>
        <taxon>Erysipelotrichia</taxon>
        <taxon>Erysipelotrichales</taxon>
        <taxon>Coprobacillaceae</taxon>
        <taxon>Thomasclavelia</taxon>
    </lineage>
</organism>